<proteinExistence type="predicted"/>
<dbReference type="Pfam" id="PF00643">
    <property type="entry name" value="zf-B_box"/>
    <property type="match status" value="1"/>
</dbReference>
<comment type="caution">
    <text evidence="3">The sequence shown here is derived from an EMBL/GenBank/DDBJ whole genome shotgun (WGS) entry which is preliminary data.</text>
</comment>
<dbReference type="GO" id="GO:0008270">
    <property type="term" value="F:zinc ion binding"/>
    <property type="evidence" value="ECO:0007669"/>
    <property type="project" value="InterPro"/>
</dbReference>
<evidence type="ECO:0000259" key="2">
    <source>
        <dbReference type="PROSITE" id="PS50119"/>
    </source>
</evidence>
<evidence type="ECO:0000313" key="3">
    <source>
        <dbReference type="EMBL" id="MBI2679334.1"/>
    </source>
</evidence>
<feature type="transmembrane region" description="Helical" evidence="1">
    <location>
        <begin position="97"/>
        <end position="114"/>
    </location>
</feature>
<accession>A0A932EQL0</accession>
<dbReference type="PROSITE" id="PS50119">
    <property type="entry name" value="ZF_BBOX"/>
    <property type="match status" value="1"/>
</dbReference>
<keyword evidence="1" id="KW-0812">Transmembrane</keyword>
<feature type="domain" description="B box-type" evidence="2">
    <location>
        <begin position="1"/>
        <end position="26"/>
    </location>
</feature>
<dbReference type="EMBL" id="JACPNR010000014">
    <property type="protein sequence ID" value="MBI2679334.1"/>
    <property type="molecule type" value="Genomic_DNA"/>
</dbReference>
<dbReference type="CDD" id="cd19756">
    <property type="entry name" value="Bbox2"/>
    <property type="match status" value="1"/>
</dbReference>
<feature type="transmembrane region" description="Helical" evidence="1">
    <location>
        <begin position="120"/>
        <end position="137"/>
    </location>
</feature>
<sequence>MNCANHPQTPSTAFCRTCGKALCEECKRDVRGVIYCEDCIVARLGDTMPPAAPAGAGAPGTPYAATVPGAPNPALAAILGCIPFGIGAVYNGQYSKAFAHLITFALLIVAVDNAGPAEPFFGIAITFFVFYQIFDAYRTAKARQLGLPAPDPAGVYRSLGIDVNAGNSHSAAATGTPIEAPRTGLPFGAMVLIGMGFLFLLQNMGWLQFRWIVRLWPLIPIFFGVRMLMRNRTAGS</sequence>
<dbReference type="Proteomes" id="UP000779809">
    <property type="component" value="Unassembled WGS sequence"/>
</dbReference>
<evidence type="ECO:0000313" key="4">
    <source>
        <dbReference type="Proteomes" id="UP000779809"/>
    </source>
</evidence>
<feature type="transmembrane region" description="Helical" evidence="1">
    <location>
        <begin position="73"/>
        <end position="90"/>
    </location>
</feature>
<name>A0A932EQL0_9BACT</name>
<protein>
    <submittedName>
        <fullName evidence="3">B-box zinc finger protein</fullName>
    </submittedName>
</protein>
<dbReference type="Pfam" id="PF18917">
    <property type="entry name" value="LiaI-LiaF-like_TM1"/>
    <property type="match status" value="1"/>
</dbReference>
<keyword evidence="1" id="KW-0472">Membrane</keyword>
<keyword evidence="1" id="KW-1133">Transmembrane helix</keyword>
<dbReference type="InterPro" id="IPR000315">
    <property type="entry name" value="Znf_B-box"/>
</dbReference>
<dbReference type="AlphaFoldDB" id="A0A932EQL0"/>
<gene>
    <name evidence="3" type="ORF">HYX28_11185</name>
</gene>
<feature type="transmembrane region" description="Helical" evidence="1">
    <location>
        <begin position="185"/>
        <end position="205"/>
    </location>
</feature>
<evidence type="ECO:0000256" key="1">
    <source>
        <dbReference type="SAM" id="Phobius"/>
    </source>
</evidence>
<organism evidence="3 4">
    <name type="scientific">Candidatus Korobacter versatilis</name>
    <dbReference type="NCBI Taxonomy" id="658062"/>
    <lineage>
        <taxon>Bacteria</taxon>
        <taxon>Pseudomonadati</taxon>
        <taxon>Acidobacteriota</taxon>
        <taxon>Terriglobia</taxon>
        <taxon>Terriglobales</taxon>
        <taxon>Candidatus Korobacteraceae</taxon>
        <taxon>Candidatus Korobacter</taxon>
    </lineage>
</organism>
<dbReference type="InterPro" id="IPR043726">
    <property type="entry name" value="LiaI-LiaF-like_TM1"/>
</dbReference>
<reference evidence="3" key="1">
    <citation type="submission" date="2020-07" db="EMBL/GenBank/DDBJ databases">
        <title>Huge and variable diversity of episymbiotic CPR bacteria and DPANN archaea in groundwater ecosystems.</title>
        <authorList>
            <person name="He C.Y."/>
            <person name="Keren R."/>
            <person name="Whittaker M."/>
            <person name="Farag I.F."/>
            <person name="Doudna J."/>
            <person name="Cate J.H.D."/>
            <person name="Banfield J.F."/>
        </authorList>
    </citation>
    <scope>NUCLEOTIDE SEQUENCE</scope>
    <source>
        <strain evidence="3">NC_groundwater_580_Pr5_B-0.1um_64_19</strain>
    </source>
</reference>
<feature type="transmembrane region" description="Helical" evidence="1">
    <location>
        <begin position="211"/>
        <end position="229"/>
    </location>
</feature>